<dbReference type="Pfam" id="PF00067">
    <property type="entry name" value="p450"/>
    <property type="match status" value="1"/>
</dbReference>
<dbReference type="CDD" id="cd11060">
    <property type="entry name" value="CYP57A1-like"/>
    <property type="match status" value="1"/>
</dbReference>
<keyword evidence="9" id="KW-1185">Reference proteome</keyword>
<keyword evidence="7" id="KW-0812">Transmembrane</keyword>
<dbReference type="GO" id="GO:0016705">
    <property type="term" value="F:oxidoreductase activity, acting on paired donors, with incorporation or reduction of molecular oxygen"/>
    <property type="evidence" value="ECO:0007669"/>
    <property type="project" value="InterPro"/>
</dbReference>
<dbReference type="Proteomes" id="UP000770015">
    <property type="component" value="Unassembled WGS sequence"/>
</dbReference>
<dbReference type="PANTHER" id="PTHR24305:SF232">
    <property type="entry name" value="P450, PUTATIVE (EUROFUNG)-RELATED"/>
    <property type="match status" value="1"/>
</dbReference>
<dbReference type="PROSITE" id="PS51257">
    <property type="entry name" value="PROKAR_LIPOPROTEIN"/>
    <property type="match status" value="1"/>
</dbReference>
<dbReference type="Gene3D" id="1.10.630.10">
    <property type="entry name" value="Cytochrome P450"/>
    <property type="match status" value="1"/>
</dbReference>
<sequence length="509" mass="57056">MTFDHRDNGHDTAVYFVCSNWQVIFGILAACFIFRNYFRLGLSSLPGPLSRSFSSFPRLLSVYRGHSHDDDIALHRRYGSIVRIAPNLVSVSDPRELRTIYRAGSTFRKGSFYSVVEAYDDEGLVPDPFVITNREHHARLKRGAAGAYSLSSMVRLEPYVDDVTRRLVQKLKGVAAKGQALDFAPLLQAYAMDAVSALTLGKDFNHMDAGDHLGFLRASAVINAYLAIIGQIPCCHRFLLGNSLLARYFDCTEGNEQLFALIEREMDESRNRPDANGPMTFLQRLVGQQNNSPSSINDREIITNCFNNLGAGSDTTAIALRSIIYHTLRNPEAHRRLVEEVRCTFSHGDISFATANKLPYLGAVIKESLRLHPSVGMMLVRVVPNGGATICGKHLSAGVEVGINPWVLHRDPQVFPDPDLFVPERWLPEVSDEDRLKQMNRSWIPFGHGAHTCSGRWSSWMEMYKLTATLFFHFDMHLADQGRGYAFRNLWLTPQTGLNVAFAEGSLTE</sequence>
<evidence type="ECO:0000256" key="1">
    <source>
        <dbReference type="ARBA" id="ARBA00001971"/>
    </source>
</evidence>
<keyword evidence="5 6" id="KW-0408">Iron</keyword>
<evidence type="ECO:0000256" key="7">
    <source>
        <dbReference type="SAM" id="Phobius"/>
    </source>
</evidence>
<dbReference type="EMBL" id="JAGSXJ010000029">
    <property type="protein sequence ID" value="KAH6670987.1"/>
    <property type="molecule type" value="Genomic_DNA"/>
</dbReference>
<organism evidence="8 9">
    <name type="scientific">Plectosphaerella plurivora</name>
    <dbReference type="NCBI Taxonomy" id="936078"/>
    <lineage>
        <taxon>Eukaryota</taxon>
        <taxon>Fungi</taxon>
        <taxon>Dikarya</taxon>
        <taxon>Ascomycota</taxon>
        <taxon>Pezizomycotina</taxon>
        <taxon>Sordariomycetes</taxon>
        <taxon>Hypocreomycetidae</taxon>
        <taxon>Glomerellales</taxon>
        <taxon>Plectosphaerellaceae</taxon>
        <taxon>Plectosphaerella</taxon>
    </lineage>
</organism>
<evidence type="ECO:0000256" key="6">
    <source>
        <dbReference type="PIRSR" id="PIRSR602401-1"/>
    </source>
</evidence>
<dbReference type="GO" id="GO:0004497">
    <property type="term" value="F:monooxygenase activity"/>
    <property type="evidence" value="ECO:0007669"/>
    <property type="project" value="InterPro"/>
</dbReference>
<dbReference type="GO" id="GO:0020037">
    <property type="term" value="F:heme binding"/>
    <property type="evidence" value="ECO:0007669"/>
    <property type="project" value="InterPro"/>
</dbReference>
<evidence type="ECO:0000256" key="2">
    <source>
        <dbReference type="ARBA" id="ARBA00010617"/>
    </source>
</evidence>
<dbReference type="PRINTS" id="PR00463">
    <property type="entry name" value="EP450I"/>
</dbReference>
<evidence type="ECO:0000256" key="3">
    <source>
        <dbReference type="ARBA" id="ARBA00022617"/>
    </source>
</evidence>
<dbReference type="AlphaFoldDB" id="A0A9P9A4T7"/>
<dbReference type="OrthoDB" id="3934656at2759"/>
<comment type="caution">
    <text evidence="8">The sequence shown here is derived from an EMBL/GenBank/DDBJ whole genome shotgun (WGS) entry which is preliminary data.</text>
</comment>
<evidence type="ECO:0000256" key="4">
    <source>
        <dbReference type="ARBA" id="ARBA00022723"/>
    </source>
</evidence>
<evidence type="ECO:0000256" key="5">
    <source>
        <dbReference type="ARBA" id="ARBA00023004"/>
    </source>
</evidence>
<name>A0A9P9A4T7_9PEZI</name>
<dbReference type="InterPro" id="IPR001128">
    <property type="entry name" value="Cyt_P450"/>
</dbReference>
<dbReference type="InterPro" id="IPR050121">
    <property type="entry name" value="Cytochrome_P450_monoxygenase"/>
</dbReference>
<feature type="binding site" description="axial binding residue" evidence="6">
    <location>
        <position position="453"/>
    </location>
    <ligand>
        <name>heme</name>
        <dbReference type="ChEBI" id="CHEBI:30413"/>
    </ligand>
    <ligandPart>
        <name>Fe</name>
        <dbReference type="ChEBI" id="CHEBI:18248"/>
    </ligandPart>
</feature>
<keyword evidence="3 6" id="KW-0349">Heme</keyword>
<proteinExistence type="inferred from homology"/>
<dbReference type="InterPro" id="IPR036396">
    <property type="entry name" value="Cyt_P450_sf"/>
</dbReference>
<dbReference type="PRINTS" id="PR00385">
    <property type="entry name" value="P450"/>
</dbReference>
<reference evidence="8" key="1">
    <citation type="journal article" date="2021" name="Nat. Commun.">
        <title>Genetic determinants of endophytism in the Arabidopsis root mycobiome.</title>
        <authorList>
            <person name="Mesny F."/>
            <person name="Miyauchi S."/>
            <person name="Thiergart T."/>
            <person name="Pickel B."/>
            <person name="Atanasova L."/>
            <person name="Karlsson M."/>
            <person name="Huettel B."/>
            <person name="Barry K.W."/>
            <person name="Haridas S."/>
            <person name="Chen C."/>
            <person name="Bauer D."/>
            <person name="Andreopoulos W."/>
            <person name="Pangilinan J."/>
            <person name="LaButti K."/>
            <person name="Riley R."/>
            <person name="Lipzen A."/>
            <person name="Clum A."/>
            <person name="Drula E."/>
            <person name="Henrissat B."/>
            <person name="Kohler A."/>
            <person name="Grigoriev I.V."/>
            <person name="Martin F.M."/>
            <person name="Hacquard S."/>
        </authorList>
    </citation>
    <scope>NUCLEOTIDE SEQUENCE</scope>
    <source>
        <strain evidence="8">MPI-SDFR-AT-0117</strain>
    </source>
</reference>
<accession>A0A9P9A4T7</accession>
<comment type="cofactor">
    <cofactor evidence="1 6">
        <name>heme</name>
        <dbReference type="ChEBI" id="CHEBI:30413"/>
    </cofactor>
</comment>
<keyword evidence="7" id="KW-0472">Membrane</keyword>
<dbReference type="SUPFAM" id="SSF48264">
    <property type="entry name" value="Cytochrome P450"/>
    <property type="match status" value="1"/>
</dbReference>
<dbReference type="GO" id="GO:0005506">
    <property type="term" value="F:iron ion binding"/>
    <property type="evidence" value="ECO:0007669"/>
    <property type="project" value="InterPro"/>
</dbReference>
<evidence type="ECO:0000313" key="8">
    <source>
        <dbReference type="EMBL" id="KAH6670987.1"/>
    </source>
</evidence>
<protein>
    <submittedName>
        <fullName evidence="8">Cytochrome P450 oxidoreductase</fullName>
    </submittedName>
</protein>
<gene>
    <name evidence="8" type="ORF">F5X68DRAFT_175597</name>
</gene>
<keyword evidence="4 6" id="KW-0479">Metal-binding</keyword>
<evidence type="ECO:0000313" key="9">
    <source>
        <dbReference type="Proteomes" id="UP000770015"/>
    </source>
</evidence>
<keyword evidence="7" id="KW-1133">Transmembrane helix</keyword>
<dbReference type="PANTHER" id="PTHR24305">
    <property type="entry name" value="CYTOCHROME P450"/>
    <property type="match status" value="1"/>
</dbReference>
<dbReference type="InterPro" id="IPR002401">
    <property type="entry name" value="Cyt_P450_E_grp-I"/>
</dbReference>
<feature type="transmembrane region" description="Helical" evidence="7">
    <location>
        <begin position="12"/>
        <end position="34"/>
    </location>
</feature>
<comment type="similarity">
    <text evidence="2">Belongs to the cytochrome P450 family.</text>
</comment>